<dbReference type="OrthoDB" id="5835829at2759"/>
<dbReference type="SUPFAM" id="SSF53335">
    <property type="entry name" value="S-adenosyl-L-methionine-dependent methyltransferases"/>
    <property type="match status" value="1"/>
</dbReference>
<dbReference type="InterPro" id="IPR029063">
    <property type="entry name" value="SAM-dependent_MTases_sf"/>
</dbReference>
<dbReference type="Proteomes" id="UP000799324">
    <property type="component" value="Unassembled WGS sequence"/>
</dbReference>
<accession>A0A6A6T5M9</accession>
<dbReference type="InterPro" id="IPR052514">
    <property type="entry name" value="SAM-dependent_MTase"/>
</dbReference>
<gene>
    <name evidence="2" type="ORF">K491DRAFT_692958</name>
</gene>
<organism evidence="2 3">
    <name type="scientific">Lophiostoma macrostomum CBS 122681</name>
    <dbReference type="NCBI Taxonomy" id="1314788"/>
    <lineage>
        <taxon>Eukaryota</taxon>
        <taxon>Fungi</taxon>
        <taxon>Dikarya</taxon>
        <taxon>Ascomycota</taxon>
        <taxon>Pezizomycotina</taxon>
        <taxon>Dothideomycetes</taxon>
        <taxon>Pleosporomycetidae</taxon>
        <taxon>Pleosporales</taxon>
        <taxon>Lophiostomataceae</taxon>
        <taxon>Lophiostoma</taxon>
    </lineage>
</organism>
<evidence type="ECO:0000259" key="1">
    <source>
        <dbReference type="Pfam" id="PF05050"/>
    </source>
</evidence>
<evidence type="ECO:0000313" key="2">
    <source>
        <dbReference type="EMBL" id="KAF2655359.1"/>
    </source>
</evidence>
<evidence type="ECO:0000313" key="3">
    <source>
        <dbReference type="Proteomes" id="UP000799324"/>
    </source>
</evidence>
<dbReference type="AlphaFoldDB" id="A0A6A6T5M9"/>
<sequence>MRKQLLEFAPGFSAYVGSAEETPFFYREIFQDHAYDIAQLADDAFIIDAGANIGMFTLYMKKKYPSSTVLAFEPAPESFQMLSENIKLHDLQDVELHECALGAENTTQNLTFYPIVPGNSTLVPEEKKMVGDVFRALSQDWAESADKMYSSSEEISVRVRTLSHFLSERKDLKRIDMLKVDVEGAELETLRGLEEVHWALVSNVVVEICDLFEGQLDALKSLLRSKGFSVRTETPPWSPIEAKMFMVIGHRKVVAT</sequence>
<keyword evidence="3" id="KW-1185">Reference proteome</keyword>
<dbReference type="Gene3D" id="3.40.50.150">
    <property type="entry name" value="Vaccinia Virus protein VP39"/>
    <property type="match status" value="1"/>
</dbReference>
<dbReference type="Pfam" id="PF05050">
    <property type="entry name" value="Methyltransf_21"/>
    <property type="match status" value="1"/>
</dbReference>
<feature type="domain" description="Methyltransferase FkbM" evidence="1">
    <location>
        <begin position="48"/>
        <end position="229"/>
    </location>
</feature>
<proteinExistence type="predicted"/>
<dbReference type="NCBIfam" id="TIGR01444">
    <property type="entry name" value="fkbM_fam"/>
    <property type="match status" value="1"/>
</dbReference>
<protein>
    <submittedName>
        <fullName evidence="2">NRPS like protein</fullName>
    </submittedName>
</protein>
<dbReference type="PANTHER" id="PTHR34203">
    <property type="entry name" value="METHYLTRANSFERASE, FKBM FAMILY PROTEIN"/>
    <property type="match status" value="1"/>
</dbReference>
<dbReference type="InterPro" id="IPR006342">
    <property type="entry name" value="FkbM_mtfrase"/>
</dbReference>
<dbReference type="PANTHER" id="PTHR34203:SF15">
    <property type="entry name" value="SLL1173 PROTEIN"/>
    <property type="match status" value="1"/>
</dbReference>
<dbReference type="EMBL" id="MU004350">
    <property type="protein sequence ID" value="KAF2655359.1"/>
    <property type="molecule type" value="Genomic_DNA"/>
</dbReference>
<reference evidence="2" key="1">
    <citation type="journal article" date="2020" name="Stud. Mycol.">
        <title>101 Dothideomycetes genomes: a test case for predicting lifestyles and emergence of pathogens.</title>
        <authorList>
            <person name="Haridas S."/>
            <person name="Albert R."/>
            <person name="Binder M."/>
            <person name="Bloem J."/>
            <person name="Labutti K."/>
            <person name="Salamov A."/>
            <person name="Andreopoulos B."/>
            <person name="Baker S."/>
            <person name="Barry K."/>
            <person name="Bills G."/>
            <person name="Bluhm B."/>
            <person name="Cannon C."/>
            <person name="Castanera R."/>
            <person name="Culley D."/>
            <person name="Daum C."/>
            <person name="Ezra D."/>
            <person name="Gonzalez J."/>
            <person name="Henrissat B."/>
            <person name="Kuo A."/>
            <person name="Liang C."/>
            <person name="Lipzen A."/>
            <person name="Lutzoni F."/>
            <person name="Magnuson J."/>
            <person name="Mondo S."/>
            <person name="Nolan M."/>
            <person name="Ohm R."/>
            <person name="Pangilinan J."/>
            <person name="Park H.-J."/>
            <person name="Ramirez L."/>
            <person name="Alfaro M."/>
            <person name="Sun H."/>
            <person name="Tritt A."/>
            <person name="Yoshinaga Y."/>
            <person name="Zwiers L.-H."/>
            <person name="Turgeon B."/>
            <person name="Goodwin S."/>
            <person name="Spatafora J."/>
            <person name="Crous P."/>
            <person name="Grigoriev I."/>
        </authorList>
    </citation>
    <scope>NUCLEOTIDE SEQUENCE</scope>
    <source>
        <strain evidence="2">CBS 122681</strain>
    </source>
</reference>
<name>A0A6A6T5M9_9PLEO</name>